<accession>A0A423VDE7</accession>
<evidence type="ECO:0000313" key="2">
    <source>
        <dbReference type="Proteomes" id="UP000284375"/>
    </source>
</evidence>
<keyword evidence="2" id="KW-1185">Reference proteome</keyword>
<dbReference type="OrthoDB" id="5241457at2759"/>
<dbReference type="Proteomes" id="UP000284375">
    <property type="component" value="Unassembled WGS sequence"/>
</dbReference>
<gene>
    <name evidence="1" type="ORF">VSDG_08971</name>
</gene>
<proteinExistence type="predicted"/>
<dbReference type="EMBL" id="LJZO01000063">
    <property type="protein sequence ID" value="ROV88801.1"/>
    <property type="molecule type" value="Genomic_DNA"/>
</dbReference>
<evidence type="ECO:0000313" key="1">
    <source>
        <dbReference type="EMBL" id="ROV88801.1"/>
    </source>
</evidence>
<name>A0A423VDE7_CYTCH</name>
<dbReference type="AlphaFoldDB" id="A0A423VDE7"/>
<organism evidence="1 2">
    <name type="scientific">Cytospora chrysosperma</name>
    <name type="common">Cytospora canker fungus</name>
    <name type="synonym">Sphaeria chrysosperma</name>
    <dbReference type="NCBI Taxonomy" id="252740"/>
    <lineage>
        <taxon>Eukaryota</taxon>
        <taxon>Fungi</taxon>
        <taxon>Dikarya</taxon>
        <taxon>Ascomycota</taxon>
        <taxon>Pezizomycotina</taxon>
        <taxon>Sordariomycetes</taxon>
        <taxon>Sordariomycetidae</taxon>
        <taxon>Diaporthales</taxon>
        <taxon>Cytosporaceae</taxon>
        <taxon>Cytospora</taxon>
    </lineage>
</organism>
<reference evidence="1 2" key="1">
    <citation type="submission" date="2015-09" db="EMBL/GenBank/DDBJ databases">
        <title>Host preference determinants of Valsa canker pathogens revealed by comparative genomics.</title>
        <authorList>
            <person name="Yin Z."/>
            <person name="Huang L."/>
        </authorList>
    </citation>
    <scope>NUCLEOTIDE SEQUENCE [LARGE SCALE GENOMIC DNA]</scope>
    <source>
        <strain evidence="1 2">YSFL</strain>
    </source>
</reference>
<sequence>MEALHRDYLFGRGMLEDKDTCSLKHRWTGERCRARCQPTIVCHVCKGAHYCSYACLTSDVVNGWHTYLDEKILALGPTLPVYHTHFLARELRTYASNKALDMLLADPTDINRPMIPALHFQCNAETEALSFIGNACPFPKKTQGETLHMLLTHQKVLPEQASYLASRGEAGLAYAAVITLIKMNRYRDLKFLRSRAPGTVDEAAFLTSTMTLTSDHVTSAMCEEAQSDFHTWLTAVAARKPDFWVGLMNQTFKLVMARSGAAAGRPEVLEAAARDAAAPTAPEINALSWALPAWWAASAPYSKQAADWMVGTLVRDFKYDRELFNV</sequence>
<protein>
    <submittedName>
        <fullName evidence="1">Uncharacterized protein</fullName>
    </submittedName>
</protein>
<comment type="caution">
    <text evidence="1">The sequence shown here is derived from an EMBL/GenBank/DDBJ whole genome shotgun (WGS) entry which is preliminary data.</text>
</comment>